<dbReference type="InterPro" id="IPR002545">
    <property type="entry name" value="CheW-lke_dom"/>
</dbReference>
<evidence type="ECO:0000313" key="3">
    <source>
        <dbReference type="Proteomes" id="UP000320055"/>
    </source>
</evidence>
<dbReference type="InterPro" id="IPR036061">
    <property type="entry name" value="CheW-like_dom_sf"/>
</dbReference>
<dbReference type="GO" id="GO:0006935">
    <property type="term" value="P:chemotaxis"/>
    <property type="evidence" value="ECO:0007669"/>
    <property type="project" value="InterPro"/>
</dbReference>
<feature type="domain" description="CheW-like" evidence="1">
    <location>
        <begin position="18"/>
        <end position="170"/>
    </location>
</feature>
<dbReference type="Proteomes" id="UP000320055">
    <property type="component" value="Unassembled WGS sequence"/>
</dbReference>
<organism evidence="2 3">
    <name type="scientific">Hyella patelloides LEGE 07179</name>
    <dbReference type="NCBI Taxonomy" id="945734"/>
    <lineage>
        <taxon>Bacteria</taxon>
        <taxon>Bacillati</taxon>
        <taxon>Cyanobacteriota</taxon>
        <taxon>Cyanophyceae</taxon>
        <taxon>Pleurocapsales</taxon>
        <taxon>Hyellaceae</taxon>
        <taxon>Hyella</taxon>
    </lineage>
</organism>
<accession>A0A563VXY8</accession>
<evidence type="ECO:0000313" key="2">
    <source>
        <dbReference type="EMBL" id="VEP16143.1"/>
    </source>
</evidence>
<proteinExistence type="predicted"/>
<evidence type="ECO:0000259" key="1">
    <source>
        <dbReference type="PROSITE" id="PS50851"/>
    </source>
</evidence>
<dbReference type="EMBL" id="CAACVJ010000346">
    <property type="protein sequence ID" value="VEP16143.1"/>
    <property type="molecule type" value="Genomic_DNA"/>
</dbReference>
<gene>
    <name evidence="2" type="ORF">H1P_410009</name>
</gene>
<dbReference type="GO" id="GO:0007165">
    <property type="term" value="P:signal transduction"/>
    <property type="evidence" value="ECO:0007669"/>
    <property type="project" value="InterPro"/>
</dbReference>
<dbReference type="PROSITE" id="PS50851">
    <property type="entry name" value="CHEW"/>
    <property type="match status" value="1"/>
</dbReference>
<dbReference type="RefSeq" id="WP_144865898.1">
    <property type="nucleotide sequence ID" value="NZ_LR213801.1"/>
</dbReference>
<dbReference type="Pfam" id="PF01584">
    <property type="entry name" value="CheW"/>
    <property type="match status" value="1"/>
</dbReference>
<name>A0A563VXY8_9CYAN</name>
<protein>
    <submittedName>
        <fullName evidence="2">Putative Chemotaxis protein</fullName>
    </submittedName>
</protein>
<keyword evidence="3" id="KW-1185">Reference proteome</keyword>
<reference evidence="2 3" key="1">
    <citation type="submission" date="2019-01" db="EMBL/GenBank/DDBJ databases">
        <authorList>
            <person name="Brito A."/>
        </authorList>
    </citation>
    <scope>NUCLEOTIDE SEQUENCE [LARGE SCALE GENOMIC DNA]</scope>
    <source>
        <strain evidence="2">1</strain>
    </source>
</reference>
<dbReference type="SUPFAM" id="SSF50341">
    <property type="entry name" value="CheW-like"/>
    <property type="match status" value="1"/>
</dbReference>
<sequence length="187" mass="20317">MNQITTTSSVTPTANTETCKAIVVSIAEHLLALPVTAVFKVIRSSFVYSSNLGENRLIHIEEQTLPLIDLYHLLVGVKPNNEPDKSLSLTPEEEKFLVLAKSDTGKLVAIIVDEPPTLMDLPLSHIYALPHSQQQNLGNIASHIAIVPHQTSHLTVMLLDVQQALMATGFSQGLAPYASTPFQFPAS</sequence>
<dbReference type="AlphaFoldDB" id="A0A563VXY8"/>